<dbReference type="EMBL" id="AP027735">
    <property type="protein sequence ID" value="BDZ60037.1"/>
    <property type="molecule type" value="Genomic_DNA"/>
</dbReference>
<reference evidence="2" key="2">
    <citation type="submission" date="2023-02" db="EMBL/GenBank/DDBJ databases">
        <authorList>
            <person name="Sun Q."/>
            <person name="Mori K."/>
        </authorList>
    </citation>
    <scope>NUCLEOTIDE SEQUENCE</scope>
    <source>
        <strain evidence="2">NBRC 110608</strain>
    </source>
</reference>
<dbReference type="Pfam" id="PF00581">
    <property type="entry name" value="Rhodanese"/>
    <property type="match status" value="1"/>
</dbReference>
<dbReference type="CDD" id="cd00158">
    <property type="entry name" value="RHOD"/>
    <property type="match status" value="1"/>
</dbReference>
<sequence length="123" mass="13187">MFTRGIVRRERLREDGAMTDEIVPQDIADDAVVLDVREQDEWDAGHAPNAIHVPLGDLPTRLDDVPATDATLPVVCRSGGRSGRAVAWLSQQGYDVVNVDGGMKAWAQAGKPVESANGPGEVI</sequence>
<proteinExistence type="predicted"/>
<accession>A0ABM8HG69</accession>
<organism evidence="2">
    <name type="scientific">Barrientosiimonas endolithica</name>
    <dbReference type="NCBI Taxonomy" id="1535208"/>
    <lineage>
        <taxon>Bacteria</taxon>
        <taxon>Bacillati</taxon>
        <taxon>Actinomycetota</taxon>
        <taxon>Actinomycetes</taxon>
        <taxon>Micrococcales</taxon>
        <taxon>Dermacoccaceae</taxon>
        <taxon>Barrientosiimonas</taxon>
    </lineage>
</organism>
<evidence type="ECO:0000259" key="1">
    <source>
        <dbReference type="PROSITE" id="PS50206"/>
    </source>
</evidence>
<dbReference type="SMART" id="SM00450">
    <property type="entry name" value="RHOD"/>
    <property type="match status" value="1"/>
</dbReference>
<dbReference type="PANTHER" id="PTHR43031">
    <property type="entry name" value="FAD-DEPENDENT OXIDOREDUCTASE"/>
    <property type="match status" value="1"/>
</dbReference>
<dbReference type="PROSITE" id="PS50206">
    <property type="entry name" value="RHODANESE_3"/>
    <property type="match status" value="1"/>
</dbReference>
<evidence type="ECO:0000313" key="2">
    <source>
        <dbReference type="EMBL" id="BDZ60037.1"/>
    </source>
</evidence>
<dbReference type="PANTHER" id="PTHR43031:SF1">
    <property type="entry name" value="PYRIDINE NUCLEOTIDE-DISULPHIDE OXIDOREDUCTASE"/>
    <property type="match status" value="1"/>
</dbReference>
<reference evidence="2" key="1">
    <citation type="journal article" date="2014" name="Int. J. Syst. Evol. Microbiol.">
        <title>Complete genome of a new Firmicutes species belonging to the dominant human colonic microbiota ('Ruminococcus bicirculans') reveals two chromosomes and a selective capacity to utilize plant glucans.</title>
        <authorList>
            <consortium name="NISC Comparative Sequencing Program"/>
            <person name="Wegmann U."/>
            <person name="Louis P."/>
            <person name="Goesmann A."/>
            <person name="Henrissat B."/>
            <person name="Duncan S.H."/>
            <person name="Flint H.J."/>
        </authorList>
    </citation>
    <scope>NUCLEOTIDE SEQUENCE</scope>
    <source>
        <strain evidence="2">NBRC 110608</strain>
    </source>
</reference>
<feature type="domain" description="Rhodanese" evidence="1">
    <location>
        <begin position="27"/>
        <end position="115"/>
    </location>
</feature>
<gene>
    <name evidence="2" type="ORF">GCM10025872_36940</name>
</gene>
<protein>
    <recommendedName>
        <fullName evidence="1">Rhodanese domain-containing protein</fullName>
    </recommendedName>
</protein>
<dbReference type="Gene3D" id="3.40.250.10">
    <property type="entry name" value="Rhodanese-like domain"/>
    <property type="match status" value="1"/>
</dbReference>
<dbReference type="SUPFAM" id="SSF52821">
    <property type="entry name" value="Rhodanese/Cell cycle control phosphatase"/>
    <property type="match status" value="1"/>
</dbReference>
<name>A0ABM8HG69_9MICO</name>
<dbReference type="InterPro" id="IPR036873">
    <property type="entry name" value="Rhodanese-like_dom_sf"/>
</dbReference>
<dbReference type="InterPro" id="IPR001763">
    <property type="entry name" value="Rhodanese-like_dom"/>
</dbReference>
<dbReference type="InterPro" id="IPR050229">
    <property type="entry name" value="GlpE_sulfurtransferase"/>
</dbReference>